<evidence type="ECO:0000256" key="5">
    <source>
        <dbReference type="ARBA" id="ARBA00023004"/>
    </source>
</evidence>
<evidence type="ECO:0000256" key="6">
    <source>
        <dbReference type="ARBA" id="ARBA00023242"/>
    </source>
</evidence>
<reference evidence="8" key="3">
    <citation type="submission" date="2019-06" db="EMBL/GenBank/DDBJ databases">
        <authorList>
            <person name="Poynton C."/>
            <person name="Hasenbein S."/>
            <person name="Benoit J.B."/>
            <person name="Sepulveda M.S."/>
            <person name="Poelchau M.F."/>
            <person name="Murali S.C."/>
            <person name="Chen S."/>
            <person name="Glastad K.M."/>
            <person name="Werren J.H."/>
            <person name="Vineis J.H."/>
            <person name="Bowen J.L."/>
            <person name="Friedrich M."/>
            <person name="Jones J."/>
            <person name="Robertson H.M."/>
            <person name="Feyereisen R."/>
            <person name="Mechler-Hickson A."/>
            <person name="Mathers N."/>
            <person name="Lee C.E."/>
            <person name="Colbourne J.K."/>
            <person name="Biales A."/>
            <person name="Johnston J.S."/>
            <person name="Wellborn G.A."/>
            <person name="Rosendale A.J."/>
            <person name="Cridge A.G."/>
            <person name="Munoz-Torres M.C."/>
            <person name="Bain P.A."/>
            <person name="Manny A.R."/>
            <person name="Major K.M."/>
            <person name="Lambert F.N."/>
            <person name="Vulpe C.D."/>
            <person name="Tuck P."/>
            <person name="Blalock B.J."/>
            <person name="Lin Y.-Y."/>
            <person name="Smith M.E."/>
            <person name="Ochoa-Acuna H."/>
            <person name="Chen M.-J.M."/>
            <person name="Childers C.P."/>
            <person name="Qu J."/>
            <person name="Dugan S."/>
            <person name="Lee S.L."/>
            <person name="Chao H."/>
            <person name="Dinh H."/>
            <person name="Han Y."/>
            <person name="Doddapaneni H."/>
            <person name="Worley K.C."/>
            <person name="Muzny D.M."/>
            <person name="Gibbs R.A."/>
            <person name="Richards S."/>
        </authorList>
    </citation>
    <scope>NUCLEOTIDE SEQUENCE</scope>
    <source>
        <strain evidence="8">HAZT.00-mixed</strain>
        <tissue evidence="8">Whole organism</tissue>
    </source>
</reference>
<name>A0A6A0GTZ9_HYAAZ</name>
<evidence type="ECO:0000256" key="1">
    <source>
        <dbReference type="ARBA" id="ARBA00001954"/>
    </source>
</evidence>
<dbReference type="PANTHER" id="PTHR12461:SF106">
    <property type="entry name" value="BIFUNCTIONAL PEPTIDASE AND ARGINYL-HYDROXYLASE JMJD5"/>
    <property type="match status" value="1"/>
</dbReference>
<reference evidence="8" key="2">
    <citation type="journal article" date="2018" name="Environ. Sci. Technol.">
        <title>The Toxicogenome of Hyalella azteca: A Model for Sediment Ecotoxicology and Evolutionary Toxicology.</title>
        <authorList>
            <person name="Poynton H.C."/>
            <person name="Hasenbein S."/>
            <person name="Benoit J.B."/>
            <person name="Sepulveda M.S."/>
            <person name="Poelchau M.F."/>
            <person name="Hughes D.S.T."/>
            <person name="Murali S.C."/>
            <person name="Chen S."/>
            <person name="Glastad K.M."/>
            <person name="Goodisman M.A.D."/>
            <person name="Werren J.H."/>
            <person name="Vineis J.H."/>
            <person name="Bowen J.L."/>
            <person name="Friedrich M."/>
            <person name="Jones J."/>
            <person name="Robertson H.M."/>
            <person name="Feyereisen R."/>
            <person name="Mechler-Hickson A."/>
            <person name="Mathers N."/>
            <person name="Lee C.E."/>
            <person name="Colbourne J.K."/>
            <person name="Biales A."/>
            <person name="Johnston J.S."/>
            <person name="Wellborn G.A."/>
            <person name="Rosendale A.J."/>
            <person name="Cridge A.G."/>
            <person name="Munoz-Torres M.C."/>
            <person name="Bain P.A."/>
            <person name="Manny A.R."/>
            <person name="Major K.M."/>
            <person name="Lambert F.N."/>
            <person name="Vulpe C.D."/>
            <person name="Tuck P."/>
            <person name="Blalock B.J."/>
            <person name="Lin Y.Y."/>
            <person name="Smith M.E."/>
            <person name="Ochoa-Acuna H."/>
            <person name="Chen M.M."/>
            <person name="Childers C.P."/>
            <person name="Qu J."/>
            <person name="Dugan S."/>
            <person name="Lee S.L."/>
            <person name="Chao H."/>
            <person name="Dinh H."/>
            <person name="Han Y."/>
            <person name="Doddapaneni H."/>
            <person name="Worley K.C."/>
            <person name="Muzny D.M."/>
            <person name="Gibbs R.A."/>
            <person name="Richards S."/>
        </authorList>
    </citation>
    <scope>NUCLEOTIDE SEQUENCE</scope>
    <source>
        <strain evidence="8">HAZT.00-mixed</strain>
        <tissue evidence="8">Whole organism</tissue>
    </source>
</reference>
<dbReference type="Pfam" id="PF13621">
    <property type="entry name" value="Cupin_8"/>
    <property type="match status" value="1"/>
</dbReference>
<gene>
    <name evidence="8" type="ORF">HAZT_HAZT002852</name>
</gene>
<dbReference type="EMBL" id="JQDR03015610">
    <property type="protein sequence ID" value="KAA0186371.1"/>
    <property type="molecule type" value="Genomic_DNA"/>
</dbReference>
<comment type="subcellular location">
    <subcellularLocation>
        <location evidence="2">Nucleus</location>
    </subcellularLocation>
</comment>
<keyword evidence="5" id="KW-0408">Iron</keyword>
<feature type="domain" description="Cupin-like" evidence="7">
    <location>
        <begin position="178"/>
        <end position="314"/>
    </location>
</feature>
<dbReference type="GO" id="GO:0051864">
    <property type="term" value="F:histone H3K36 demethylase activity"/>
    <property type="evidence" value="ECO:0007669"/>
    <property type="project" value="TreeGrafter"/>
</dbReference>
<dbReference type="PANTHER" id="PTHR12461">
    <property type="entry name" value="HYPOXIA-INDUCIBLE FACTOR 1 ALPHA INHIBITOR-RELATED"/>
    <property type="match status" value="1"/>
</dbReference>
<sequence>MGLLNQGLPILHSVLVNAQQHSPIFLQHGSSCNALELAIIRSNALLDYTWQQLNSKNWKDVGIQWRYLYTWSSVCLVSLLLKKLQQDLETASLSMRAIAAATARIVRLIDMGLLMGAPLPSSPLSPCASLLNSLARLDIPLEERGLNDPVEDQQEFQDTFNVQELQNQNENVIHAVTDFFMDHIMKLEPVKLLGVLDHWPALHKWNLGYLRNLAGGRTVPIEVGARYTDNDWAQELITLDQYISRYVAQTTGPPGYLAQHQLLDQIPELLDDIIVPDYCHLGNTEPRLHAWFGPKGTVSPLHHDPDHNILAQVRER</sequence>
<keyword evidence="6" id="KW-0539">Nucleus</keyword>
<dbReference type="Gene3D" id="2.60.120.650">
    <property type="entry name" value="Cupin"/>
    <property type="match status" value="1"/>
</dbReference>
<proteinExistence type="predicted"/>
<organism evidence="8">
    <name type="scientific">Hyalella azteca</name>
    <name type="common">Amphipod</name>
    <dbReference type="NCBI Taxonomy" id="294128"/>
    <lineage>
        <taxon>Eukaryota</taxon>
        <taxon>Metazoa</taxon>
        <taxon>Ecdysozoa</taxon>
        <taxon>Arthropoda</taxon>
        <taxon>Crustacea</taxon>
        <taxon>Multicrustacea</taxon>
        <taxon>Malacostraca</taxon>
        <taxon>Eumalacostraca</taxon>
        <taxon>Peracarida</taxon>
        <taxon>Amphipoda</taxon>
        <taxon>Senticaudata</taxon>
        <taxon>Talitrida</taxon>
        <taxon>Talitroidea</taxon>
        <taxon>Hyalellidae</taxon>
        <taxon>Hyalella</taxon>
    </lineage>
</organism>
<evidence type="ECO:0000313" key="8">
    <source>
        <dbReference type="EMBL" id="KAA0186371.1"/>
    </source>
</evidence>
<reference evidence="8" key="1">
    <citation type="submission" date="2014-08" db="EMBL/GenBank/DDBJ databases">
        <authorList>
            <person name="Murali S."/>
            <person name="Richards S."/>
            <person name="Bandaranaike D."/>
            <person name="Bellair M."/>
            <person name="Blankenburg K."/>
            <person name="Chao H."/>
            <person name="Dinh H."/>
            <person name="Doddapaneni H."/>
            <person name="Dugan-Rocha S."/>
            <person name="Elkadiri S."/>
            <person name="Gnanaolivu R."/>
            <person name="Hughes D."/>
            <person name="Lee S."/>
            <person name="Li M."/>
            <person name="Ming W."/>
            <person name="Munidasa M."/>
            <person name="Muniz J."/>
            <person name="Nguyen L."/>
            <person name="Osuji N."/>
            <person name="Pu L.-L."/>
            <person name="Puazo M."/>
            <person name="Skinner E."/>
            <person name="Qu C."/>
            <person name="Quiroz J."/>
            <person name="Raj R."/>
            <person name="Weissenberger G."/>
            <person name="Xin Y."/>
            <person name="Zou X."/>
            <person name="Han Y."/>
            <person name="Worley K."/>
            <person name="Muzny D."/>
            <person name="Gibbs R."/>
        </authorList>
    </citation>
    <scope>NUCLEOTIDE SEQUENCE</scope>
    <source>
        <strain evidence="8">HAZT.00-mixed</strain>
        <tissue evidence="8">Whole organism</tissue>
    </source>
</reference>
<dbReference type="SUPFAM" id="SSF51197">
    <property type="entry name" value="Clavaminate synthase-like"/>
    <property type="match status" value="1"/>
</dbReference>
<evidence type="ECO:0000256" key="3">
    <source>
        <dbReference type="ARBA" id="ARBA00022723"/>
    </source>
</evidence>
<dbReference type="GO" id="GO:0046872">
    <property type="term" value="F:metal ion binding"/>
    <property type="evidence" value="ECO:0007669"/>
    <property type="project" value="UniProtKB-KW"/>
</dbReference>
<evidence type="ECO:0000256" key="2">
    <source>
        <dbReference type="ARBA" id="ARBA00004123"/>
    </source>
</evidence>
<dbReference type="AlphaFoldDB" id="A0A6A0GTZ9"/>
<keyword evidence="3" id="KW-0479">Metal-binding</keyword>
<keyword evidence="4" id="KW-0560">Oxidoreductase</keyword>
<dbReference type="InterPro" id="IPR041667">
    <property type="entry name" value="Cupin_8"/>
</dbReference>
<accession>A0A6A0GTZ9</accession>
<evidence type="ECO:0000259" key="7">
    <source>
        <dbReference type="Pfam" id="PF13621"/>
    </source>
</evidence>
<dbReference type="GO" id="GO:0005634">
    <property type="term" value="C:nucleus"/>
    <property type="evidence" value="ECO:0007669"/>
    <property type="project" value="UniProtKB-SubCell"/>
</dbReference>
<protein>
    <recommendedName>
        <fullName evidence="7">Cupin-like domain-containing protein</fullName>
    </recommendedName>
</protein>
<dbReference type="Proteomes" id="UP000711488">
    <property type="component" value="Unassembled WGS sequence"/>
</dbReference>
<evidence type="ECO:0000256" key="4">
    <source>
        <dbReference type="ARBA" id="ARBA00023002"/>
    </source>
</evidence>
<comment type="caution">
    <text evidence="8">The sequence shown here is derived from an EMBL/GenBank/DDBJ whole genome shotgun (WGS) entry which is preliminary data.</text>
</comment>
<comment type="cofactor">
    <cofactor evidence="1">
        <name>Fe(2+)</name>
        <dbReference type="ChEBI" id="CHEBI:29033"/>
    </cofactor>
</comment>